<dbReference type="EMBL" id="WSRR01000008">
    <property type="protein sequence ID" value="MVX60807.1"/>
    <property type="molecule type" value="Genomic_DNA"/>
</dbReference>
<dbReference type="RefSeq" id="WP_160345533.1">
    <property type="nucleotide sequence ID" value="NZ_WSRR01000008.1"/>
</dbReference>
<dbReference type="OrthoDB" id="2221953at2"/>
<keyword evidence="2" id="KW-1185">Reference proteome</keyword>
<reference evidence="1 2" key="1">
    <citation type="submission" date="2019-12" db="EMBL/GenBank/DDBJ databases">
        <title>Microbes associate with the intestines of laboratory mice.</title>
        <authorList>
            <person name="Navarre W."/>
            <person name="Wong E."/>
        </authorList>
    </citation>
    <scope>NUCLEOTIDE SEQUENCE [LARGE SCALE GENOMIC DNA]</scope>
    <source>
        <strain evidence="1 2">NM66_B29</strain>
    </source>
</reference>
<evidence type="ECO:0008006" key="3">
    <source>
        <dbReference type="Google" id="ProtNLM"/>
    </source>
</evidence>
<sequence>MTVILNIKGIEKLADPAEAKKRQEEYAMRVAFVMRKYVPRDENTLRASEPLNSKYAEGLLIWSTPYAARQYSIPMRHTTSGTCDHWDEACARNDMPALIKYAESLYGGD</sequence>
<accession>A0A6N8JNW2</accession>
<evidence type="ECO:0000313" key="2">
    <source>
        <dbReference type="Proteomes" id="UP000463388"/>
    </source>
</evidence>
<dbReference type="Proteomes" id="UP000463388">
    <property type="component" value="Unassembled WGS sequence"/>
</dbReference>
<dbReference type="Pfam" id="PF11114">
    <property type="entry name" value="Minor_capsid_2"/>
    <property type="match status" value="1"/>
</dbReference>
<comment type="caution">
    <text evidence="1">The sequence shown here is derived from an EMBL/GenBank/DDBJ whole genome shotgun (WGS) entry which is preliminary data.</text>
</comment>
<proteinExistence type="predicted"/>
<dbReference type="InterPro" id="IPR021080">
    <property type="entry name" value="Minor_capsid_protein"/>
</dbReference>
<protein>
    <recommendedName>
        <fullName evidence="3">Minor capsid protein</fullName>
    </recommendedName>
</protein>
<dbReference type="AlphaFoldDB" id="A0A6N8JNW2"/>
<gene>
    <name evidence="1" type="ORF">GKZ27_04960</name>
</gene>
<organism evidence="1 2">
    <name type="scientific">Adlercreutzia mucosicola</name>
    <dbReference type="NCBI Taxonomy" id="580026"/>
    <lineage>
        <taxon>Bacteria</taxon>
        <taxon>Bacillati</taxon>
        <taxon>Actinomycetota</taxon>
        <taxon>Coriobacteriia</taxon>
        <taxon>Eggerthellales</taxon>
        <taxon>Eggerthellaceae</taxon>
        <taxon>Adlercreutzia</taxon>
    </lineage>
</organism>
<name>A0A6N8JNW2_9ACTN</name>
<evidence type="ECO:0000313" key="1">
    <source>
        <dbReference type="EMBL" id="MVX60807.1"/>
    </source>
</evidence>